<dbReference type="AlphaFoldDB" id="A0A074KYB6"/>
<evidence type="ECO:0000313" key="4">
    <source>
        <dbReference type="Proteomes" id="UP000027821"/>
    </source>
</evidence>
<dbReference type="OrthoDB" id="9815825at2"/>
<evidence type="ECO:0000259" key="1">
    <source>
        <dbReference type="Pfam" id="PF01408"/>
    </source>
</evidence>
<dbReference type="EMBL" id="JMIH01000014">
    <property type="protein sequence ID" value="KEO74981.1"/>
    <property type="molecule type" value="Genomic_DNA"/>
</dbReference>
<dbReference type="InterPro" id="IPR036291">
    <property type="entry name" value="NAD(P)-bd_dom_sf"/>
</dbReference>
<name>A0A074KYB6_9BACT</name>
<dbReference type="STRING" id="1048983.EL17_04720"/>
<dbReference type="Gene3D" id="3.40.50.720">
    <property type="entry name" value="NAD(P)-binding Rossmann-like Domain"/>
    <property type="match status" value="1"/>
</dbReference>
<protein>
    <submittedName>
        <fullName evidence="3">Oxidoreductase</fullName>
    </submittedName>
</protein>
<dbReference type="Gene3D" id="3.30.360.10">
    <property type="entry name" value="Dihydrodipicolinate Reductase, domain 2"/>
    <property type="match status" value="1"/>
</dbReference>
<proteinExistence type="predicted"/>
<evidence type="ECO:0000259" key="2">
    <source>
        <dbReference type="Pfam" id="PF22725"/>
    </source>
</evidence>
<feature type="domain" description="Gfo/Idh/MocA-like oxidoreductase N-terminal" evidence="1">
    <location>
        <begin position="20"/>
        <end position="134"/>
    </location>
</feature>
<organism evidence="3 4">
    <name type="scientific">Anditalea andensis</name>
    <dbReference type="NCBI Taxonomy" id="1048983"/>
    <lineage>
        <taxon>Bacteria</taxon>
        <taxon>Pseudomonadati</taxon>
        <taxon>Bacteroidota</taxon>
        <taxon>Cytophagia</taxon>
        <taxon>Cytophagales</taxon>
        <taxon>Cytophagaceae</taxon>
        <taxon>Anditalea</taxon>
    </lineage>
</organism>
<comment type="caution">
    <text evidence="3">The sequence shown here is derived from an EMBL/GenBank/DDBJ whole genome shotgun (WGS) entry which is preliminary data.</text>
</comment>
<reference evidence="3 4" key="1">
    <citation type="submission" date="2014-04" db="EMBL/GenBank/DDBJ databases">
        <title>Characterization and application of a salt tolerant electro-active bacterium.</title>
        <authorList>
            <person name="Yang L."/>
            <person name="Wei S."/>
            <person name="Tay Q.X.M."/>
        </authorList>
    </citation>
    <scope>NUCLEOTIDE SEQUENCE [LARGE SCALE GENOMIC DNA]</scope>
    <source>
        <strain evidence="3 4">LY1</strain>
    </source>
</reference>
<dbReference type="SUPFAM" id="SSF55347">
    <property type="entry name" value="Glyceraldehyde-3-phosphate dehydrogenase-like, C-terminal domain"/>
    <property type="match status" value="1"/>
</dbReference>
<evidence type="ECO:0000313" key="3">
    <source>
        <dbReference type="EMBL" id="KEO74981.1"/>
    </source>
</evidence>
<dbReference type="InterPro" id="IPR051450">
    <property type="entry name" value="Gfo/Idh/MocA_Oxidoreductases"/>
</dbReference>
<keyword evidence="4" id="KW-1185">Reference proteome</keyword>
<dbReference type="InterPro" id="IPR000683">
    <property type="entry name" value="Gfo/Idh/MocA-like_OxRdtase_N"/>
</dbReference>
<dbReference type="PANTHER" id="PTHR43377">
    <property type="entry name" value="BILIVERDIN REDUCTASE A"/>
    <property type="match status" value="1"/>
</dbReference>
<dbReference type="GO" id="GO:0000166">
    <property type="term" value="F:nucleotide binding"/>
    <property type="evidence" value="ECO:0007669"/>
    <property type="project" value="InterPro"/>
</dbReference>
<dbReference type="SUPFAM" id="SSF51735">
    <property type="entry name" value="NAD(P)-binding Rossmann-fold domains"/>
    <property type="match status" value="1"/>
</dbReference>
<sequence length="359" mass="40257">MVGLTTNAQNTSFPETSLAVAGLSHGHSHWIFQDEFKGDYAIVGIYEPNISLASKYQIQYGMDSNLFYTNLEEMLDNVKPHGVLAFGSVYEHLQVVEAAAPRGIHVMVEKPLATSWEHAKKMEKAAQDHGIYLLTNYETSWYPSTEATYQYMLDGDQFGPLKKAVFHHGHKGPQEIGVGPEFLEWLTDPILNGGGVLMDFGCYGANIMTYLLEGQLPHSITAITQNHKPEIYTKVEDEATIVLEYDGAQAIIQASWNWPYDRKDMEVYGTKGYIIAPDKNHIKFRSPQTNNKLVSTPLRDIITVYSNPFQYFVEVISGKINIPSFGLYSIENNMVVVQILEAAKLSVLSGKTVRLPLEK</sequence>
<dbReference type="Pfam" id="PF01408">
    <property type="entry name" value="GFO_IDH_MocA"/>
    <property type="match status" value="1"/>
</dbReference>
<dbReference type="InterPro" id="IPR055170">
    <property type="entry name" value="GFO_IDH_MocA-like_dom"/>
</dbReference>
<gene>
    <name evidence="3" type="ORF">EL17_04720</name>
</gene>
<dbReference type="Proteomes" id="UP000027821">
    <property type="component" value="Unassembled WGS sequence"/>
</dbReference>
<dbReference type="eggNOG" id="COG0673">
    <property type="taxonomic scope" value="Bacteria"/>
</dbReference>
<feature type="domain" description="GFO/IDH/MocA-like oxidoreductase" evidence="2">
    <location>
        <begin position="151"/>
        <end position="274"/>
    </location>
</feature>
<dbReference type="Pfam" id="PF22725">
    <property type="entry name" value="GFO_IDH_MocA_C3"/>
    <property type="match status" value="1"/>
</dbReference>
<accession>A0A074KYB6</accession>
<dbReference type="PANTHER" id="PTHR43377:SF1">
    <property type="entry name" value="BILIVERDIN REDUCTASE A"/>
    <property type="match status" value="1"/>
</dbReference>